<protein>
    <submittedName>
        <fullName evidence="3">Uncharacterized protein</fullName>
    </submittedName>
</protein>
<name>A0A2J7ZYZ2_9CHLO</name>
<evidence type="ECO:0000313" key="3">
    <source>
        <dbReference type="EMBL" id="PNH05468.1"/>
    </source>
</evidence>
<dbReference type="Proteomes" id="UP000236333">
    <property type="component" value="Unassembled WGS sequence"/>
</dbReference>
<organism evidence="3 4">
    <name type="scientific">Tetrabaena socialis</name>
    <dbReference type="NCBI Taxonomy" id="47790"/>
    <lineage>
        <taxon>Eukaryota</taxon>
        <taxon>Viridiplantae</taxon>
        <taxon>Chlorophyta</taxon>
        <taxon>core chlorophytes</taxon>
        <taxon>Chlorophyceae</taxon>
        <taxon>CS clade</taxon>
        <taxon>Chlamydomonadales</taxon>
        <taxon>Tetrabaenaceae</taxon>
        <taxon>Tetrabaena</taxon>
    </lineage>
</organism>
<reference evidence="3 4" key="1">
    <citation type="journal article" date="2017" name="Mol. Biol. Evol.">
        <title>The 4-celled Tetrabaena socialis nuclear genome reveals the essential components for genetic control of cell number at the origin of multicellularity in the volvocine lineage.</title>
        <authorList>
            <person name="Featherston J."/>
            <person name="Arakaki Y."/>
            <person name="Hanschen E.R."/>
            <person name="Ferris P.J."/>
            <person name="Michod R.E."/>
            <person name="Olson B.J.S.C."/>
            <person name="Nozaki H."/>
            <person name="Durand P.M."/>
        </authorList>
    </citation>
    <scope>NUCLEOTIDE SEQUENCE [LARGE SCALE GENOMIC DNA]</scope>
    <source>
        <strain evidence="3 4">NIES-571</strain>
    </source>
</reference>
<evidence type="ECO:0000256" key="1">
    <source>
        <dbReference type="SAM" id="MobiDB-lite"/>
    </source>
</evidence>
<feature type="region of interest" description="Disordered" evidence="1">
    <location>
        <begin position="183"/>
        <end position="222"/>
    </location>
</feature>
<dbReference type="AlphaFoldDB" id="A0A2J7ZYZ2"/>
<sequence length="608" mass="61485">MSRTLALCLVFVGLLCPASVAGVDPGQGATPANSTIELAEIAVDAWGTLVGELGHLAELAAGRNGGAPSSSTSSNASSSAGSVGGGAADPAGPWGGQPGLQDVSLLLAQDLVQRMSAEWQQGVLQGAAATAAGGDPAAAVSPGADGQAAANSAAVEGGMADGTAGTPDGQAGVFGAGTAGPGAGAGAGADDGGGAAAGDAGGGDAAGAGADGGSDGSAAADGGALQHGRHLLQVPLPPNQYANAFRLIFGNFFDLVGGARRYIATLAAEARALLLNLNWIRDLAYLVDAPFDNLVNSNTFPLPQSPEQLRALLRTAVNDYCTPEATIPSQLLLGEYRGPTFTLALTPASCPVAVDEETGRRSLDWAACVPARLVITITPGESRVLGLRHLRWRAIYTGKRYTAPSYSGKSCKYTRRFGTDATFKYAGGTSSYTFRASARQLDILPVLNQFFLRGQFSPFTADNLVTANITGGPVLQNSDVSAPAPGNGSDTAVVLRSAADAARVGSRGGGLALIQGDDPERYVARASGQGNGSGPLVMAQPPRRDGADEEVVTYNRRGLHSNPSVAPGADPEDDEEEDDVLIPQGEQSYTDLLLAAFDEAVGLAGDGW</sequence>
<feature type="region of interest" description="Disordered" evidence="1">
    <location>
        <begin position="63"/>
        <end position="96"/>
    </location>
</feature>
<gene>
    <name evidence="3" type="ORF">TSOC_008299</name>
</gene>
<feature type="compositionally biased region" description="Gly residues" evidence="1">
    <location>
        <begin position="82"/>
        <end position="96"/>
    </location>
</feature>
<feature type="compositionally biased region" description="Gly residues" evidence="1">
    <location>
        <begin position="183"/>
        <end position="215"/>
    </location>
</feature>
<dbReference type="OrthoDB" id="547420at2759"/>
<feature type="non-terminal residue" evidence="3">
    <location>
        <position position="608"/>
    </location>
</feature>
<keyword evidence="2" id="KW-0732">Signal</keyword>
<feature type="compositionally biased region" description="Acidic residues" evidence="1">
    <location>
        <begin position="570"/>
        <end position="580"/>
    </location>
</feature>
<feature type="region of interest" description="Disordered" evidence="1">
    <location>
        <begin position="525"/>
        <end position="584"/>
    </location>
</feature>
<proteinExistence type="predicted"/>
<comment type="caution">
    <text evidence="3">The sequence shown here is derived from an EMBL/GenBank/DDBJ whole genome shotgun (WGS) entry which is preliminary data.</text>
</comment>
<keyword evidence="4" id="KW-1185">Reference proteome</keyword>
<feature type="compositionally biased region" description="Low complexity" evidence="1">
    <location>
        <begin position="66"/>
        <end position="81"/>
    </location>
</feature>
<dbReference type="EMBL" id="PGGS01000303">
    <property type="protein sequence ID" value="PNH05468.1"/>
    <property type="molecule type" value="Genomic_DNA"/>
</dbReference>
<feature type="chain" id="PRO_5014385433" evidence="2">
    <location>
        <begin position="23"/>
        <end position="608"/>
    </location>
</feature>
<feature type="signal peptide" evidence="2">
    <location>
        <begin position="1"/>
        <end position="22"/>
    </location>
</feature>
<accession>A0A2J7ZYZ2</accession>
<evidence type="ECO:0000313" key="4">
    <source>
        <dbReference type="Proteomes" id="UP000236333"/>
    </source>
</evidence>
<evidence type="ECO:0000256" key="2">
    <source>
        <dbReference type="SAM" id="SignalP"/>
    </source>
</evidence>